<protein>
    <submittedName>
        <fullName evidence="2">Uncharacterized protein</fullName>
    </submittedName>
</protein>
<evidence type="ECO:0000256" key="1">
    <source>
        <dbReference type="SAM" id="Phobius"/>
    </source>
</evidence>
<keyword evidence="3" id="KW-1185">Reference proteome</keyword>
<feature type="transmembrane region" description="Helical" evidence="1">
    <location>
        <begin position="158"/>
        <end position="181"/>
    </location>
</feature>
<sequence>MHLALHLRRVAGTGARPLLRVAVRLRYRLPARRLPRPGLVLLRLLGEGLRLRLTVRLLGLPLRVRLPLRHRLRHGLPATVATRLSPGLMRPALGSRLRPGLESRLRPRLTAALRRRLTTTLRRRLATRLEPRLGPRLSSLARYLPRCLRLSWGLARGLVLLVLSLLVLCLVLTGPALALAARVGVFGPPGAVPPAQLVRRALRIGVPARRDVRVRGHAGTLSLQVRAAARPPGQRVAGLRIKATTS</sequence>
<keyword evidence="1" id="KW-0812">Transmembrane</keyword>
<comment type="caution">
    <text evidence="2">The sequence shown here is derived from an EMBL/GenBank/DDBJ whole genome shotgun (WGS) entry which is preliminary data.</text>
</comment>
<proteinExistence type="predicted"/>
<evidence type="ECO:0000313" key="3">
    <source>
        <dbReference type="Proteomes" id="UP001500909"/>
    </source>
</evidence>
<accession>A0ABP3KJD2</accession>
<name>A0ABP3KJD2_9ACTN</name>
<dbReference type="EMBL" id="BAAABY010000037">
    <property type="protein sequence ID" value="GAA0481080.1"/>
    <property type="molecule type" value="Genomic_DNA"/>
</dbReference>
<gene>
    <name evidence="2" type="ORF">GCM10010361_52270</name>
</gene>
<dbReference type="Proteomes" id="UP001500909">
    <property type="component" value="Unassembled WGS sequence"/>
</dbReference>
<keyword evidence="1" id="KW-1133">Transmembrane helix</keyword>
<reference evidence="3" key="1">
    <citation type="journal article" date="2019" name="Int. J. Syst. Evol. Microbiol.">
        <title>The Global Catalogue of Microorganisms (GCM) 10K type strain sequencing project: providing services to taxonomists for standard genome sequencing and annotation.</title>
        <authorList>
            <consortium name="The Broad Institute Genomics Platform"/>
            <consortium name="The Broad Institute Genome Sequencing Center for Infectious Disease"/>
            <person name="Wu L."/>
            <person name="Ma J."/>
        </authorList>
    </citation>
    <scope>NUCLEOTIDE SEQUENCE [LARGE SCALE GENOMIC DNA]</scope>
    <source>
        <strain evidence="3">JCM 4805</strain>
    </source>
</reference>
<keyword evidence="1" id="KW-0472">Membrane</keyword>
<evidence type="ECO:0000313" key="2">
    <source>
        <dbReference type="EMBL" id="GAA0481080.1"/>
    </source>
</evidence>
<organism evidence="2 3">
    <name type="scientific">Streptomyces olivaceiscleroticus</name>
    <dbReference type="NCBI Taxonomy" id="68245"/>
    <lineage>
        <taxon>Bacteria</taxon>
        <taxon>Bacillati</taxon>
        <taxon>Actinomycetota</taxon>
        <taxon>Actinomycetes</taxon>
        <taxon>Kitasatosporales</taxon>
        <taxon>Streptomycetaceae</taxon>
        <taxon>Streptomyces</taxon>
    </lineage>
</organism>